<evidence type="ECO:0000256" key="1">
    <source>
        <dbReference type="ARBA" id="ARBA00006678"/>
    </source>
</evidence>
<dbReference type="GO" id="GO:0003723">
    <property type="term" value="F:RNA binding"/>
    <property type="evidence" value="ECO:0007669"/>
    <property type="project" value="TreeGrafter"/>
</dbReference>
<dbReference type="Proteomes" id="UP000594638">
    <property type="component" value="Unassembled WGS sequence"/>
</dbReference>
<dbReference type="GO" id="GO:0000177">
    <property type="term" value="C:cytoplasmic exosome (RNase complex)"/>
    <property type="evidence" value="ECO:0007669"/>
    <property type="project" value="TreeGrafter"/>
</dbReference>
<accession>A0A8S0PM33</accession>
<dbReference type="GO" id="GO:0071051">
    <property type="term" value="P:poly(A)-dependent snoRNA 3'-end processing"/>
    <property type="evidence" value="ECO:0007669"/>
    <property type="project" value="TreeGrafter"/>
</dbReference>
<name>A0A8S0PM33_OLEEU</name>
<sequence length="138" mass="15128">MELRRGVTFPSATSRDLLAHLLRQRSRMHHRASQRSVAVIDGYSYGSTVTVVMAMFLLRARGCGAAEMEYVSPEGLRLDGRRPTEMRQLRAEVGVVAKADGSASFEMGNTKVIAAVYGPREVNCFINLTGYGMSVNDA</sequence>
<dbReference type="OrthoDB" id="27298at2759"/>
<dbReference type="PANTHER" id="PTHR11953:SF0">
    <property type="entry name" value="EXOSOME COMPLEX COMPONENT RRP41"/>
    <property type="match status" value="1"/>
</dbReference>
<dbReference type="Pfam" id="PF01138">
    <property type="entry name" value="RNase_PH"/>
    <property type="match status" value="1"/>
</dbReference>
<dbReference type="InterPro" id="IPR020568">
    <property type="entry name" value="Ribosomal_Su5_D2-typ_SF"/>
</dbReference>
<evidence type="ECO:0000313" key="3">
    <source>
        <dbReference type="EMBL" id="CAA2954496.1"/>
    </source>
</evidence>
<dbReference type="Gramene" id="OE9A050637T1">
    <property type="protein sequence ID" value="OE9A050637C1"/>
    <property type="gene ID" value="OE9A050637"/>
</dbReference>
<proteinExistence type="inferred from homology"/>
<dbReference type="GO" id="GO:0034475">
    <property type="term" value="P:U4 snRNA 3'-end processing"/>
    <property type="evidence" value="ECO:0007669"/>
    <property type="project" value="TreeGrafter"/>
</dbReference>
<evidence type="ECO:0000313" key="4">
    <source>
        <dbReference type="Proteomes" id="UP000594638"/>
    </source>
</evidence>
<protein>
    <submittedName>
        <fullName evidence="3">Exosome complex component RRP41 homolog</fullName>
    </submittedName>
</protein>
<reference evidence="3 4" key="1">
    <citation type="submission" date="2019-12" db="EMBL/GenBank/DDBJ databases">
        <authorList>
            <person name="Alioto T."/>
            <person name="Alioto T."/>
            <person name="Gomez Garrido J."/>
        </authorList>
    </citation>
    <scope>NUCLEOTIDE SEQUENCE [LARGE SCALE GENOMIC DNA]</scope>
</reference>
<dbReference type="GO" id="GO:0016075">
    <property type="term" value="P:rRNA catabolic process"/>
    <property type="evidence" value="ECO:0007669"/>
    <property type="project" value="TreeGrafter"/>
</dbReference>
<dbReference type="AlphaFoldDB" id="A0A8S0PM33"/>
<dbReference type="GO" id="GO:0005730">
    <property type="term" value="C:nucleolus"/>
    <property type="evidence" value="ECO:0007669"/>
    <property type="project" value="TreeGrafter"/>
</dbReference>
<dbReference type="GO" id="GO:0071028">
    <property type="term" value="P:nuclear mRNA surveillance"/>
    <property type="evidence" value="ECO:0007669"/>
    <property type="project" value="TreeGrafter"/>
</dbReference>
<feature type="domain" description="Exoribonuclease phosphorolytic" evidence="2">
    <location>
        <begin position="85"/>
        <end position="122"/>
    </location>
</feature>
<dbReference type="EMBL" id="CACTIH010000116">
    <property type="protein sequence ID" value="CAA2954496.1"/>
    <property type="molecule type" value="Genomic_DNA"/>
</dbReference>
<organism evidence="3 4">
    <name type="scientific">Olea europaea subsp. europaea</name>
    <dbReference type="NCBI Taxonomy" id="158383"/>
    <lineage>
        <taxon>Eukaryota</taxon>
        <taxon>Viridiplantae</taxon>
        <taxon>Streptophyta</taxon>
        <taxon>Embryophyta</taxon>
        <taxon>Tracheophyta</taxon>
        <taxon>Spermatophyta</taxon>
        <taxon>Magnoliopsida</taxon>
        <taxon>eudicotyledons</taxon>
        <taxon>Gunneridae</taxon>
        <taxon>Pentapetalae</taxon>
        <taxon>asterids</taxon>
        <taxon>lamiids</taxon>
        <taxon>Lamiales</taxon>
        <taxon>Oleaceae</taxon>
        <taxon>Oleeae</taxon>
        <taxon>Olea</taxon>
    </lineage>
</organism>
<dbReference type="PANTHER" id="PTHR11953">
    <property type="entry name" value="EXOSOME COMPLEX COMPONENT"/>
    <property type="match status" value="1"/>
</dbReference>
<dbReference type="InterPro" id="IPR050080">
    <property type="entry name" value="RNase_PH"/>
</dbReference>
<comment type="caution">
    <text evidence="3">The sequence shown here is derived from an EMBL/GenBank/DDBJ whole genome shotgun (WGS) entry which is preliminary data.</text>
</comment>
<dbReference type="GO" id="GO:0000176">
    <property type="term" value="C:nuclear exosome (RNase complex)"/>
    <property type="evidence" value="ECO:0007669"/>
    <property type="project" value="TreeGrafter"/>
</dbReference>
<dbReference type="InterPro" id="IPR027408">
    <property type="entry name" value="PNPase/RNase_PH_dom_sf"/>
</dbReference>
<dbReference type="SUPFAM" id="SSF54211">
    <property type="entry name" value="Ribosomal protein S5 domain 2-like"/>
    <property type="match status" value="1"/>
</dbReference>
<evidence type="ECO:0000259" key="2">
    <source>
        <dbReference type="Pfam" id="PF01138"/>
    </source>
</evidence>
<dbReference type="InterPro" id="IPR001247">
    <property type="entry name" value="ExoRNase_PH_dom1"/>
</dbReference>
<gene>
    <name evidence="3" type="ORF">OLEA9_A050637</name>
</gene>
<comment type="similarity">
    <text evidence="1">Belongs to the RNase PH family.</text>
</comment>
<dbReference type="Gene3D" id="3.30.230.70">
    <property type="entry name" value="GHMP Kinase, N-terminal domain"/>
    <property type="match status" value="1"/>
</dbReference>
<keyword evidence="4" id="KW-1185">Reference proteome</keyword>